<protein>
    <submittedName>
        <fullName evidence="2">Uncharacterized protein</fullName>
    </submittedName>
</protein>
<accession>A0A087LY29</accession>
<evidence type="ECO:0000313" key="2">
    <source>
        <dbReference type="EMBL" id="KFL29532.1"/>
    </source>
</evidence>
<evidence type="ECO:0000256" key="1">
    <source>
        <dbReference type="SAM" id="Phobius"/>
    </source>
</evidence>
<proteinExistence type="predicted"/>
<dbReference type="AlphaFoldDB" id="A0A087LY29"/>
<name>A0A087LY29_9HYPH</name>
<comment type="caution">
    <text evidence="2">The sequence shown here is derived from an EMBL/GenBank/DDBJ whole genome shotgun (WGS) entry which is preliminary data.</text>
</comment>
<organism evidence="2 3">
    <name type="scientific">Devosia riboflavina</name>
    <dbReference type="NCBI Taxonomy" id="46914"/>
    <lineage>
        <taxon>Bacteria</taxon>
        <taxon>Pseudomonadati</taxon>
        <taxon>Pseudomonadota</taxon>
        <taxon>Alphaproteobacteria</taxon>
        <taxon>Hyphomicrobiales</taxon>
        <taxon>Devosiaceae</taxon>
        <taxon>Devosia</taxon>
    </lineage>
</organism>
<dbReference type="RefSeq" id="WP_035086248.1">
    <property type="nucleotide sequence ID" value="NZ_JQGC01000024.1"/>
</dbReference>
<keyword evidence="1" id="KW-0472">Membrane</keyword>
<gene>
    <name evidence="2" type="ORF">JP75_20390</name>
</gene>
<keyword evidence="3" id="KW-1185">Reference proteome</keyword>
<feature type="transmembrane region" description="Helical" evidence="1">
    <location>
        <begin position="12"/>
        <end position="30"/>
    </location>
</feature>
<keyword evidence="1" id="KW-0812">Transmembrane</keyword>
<sequence length="83" mass="9390">MSKRTLWVRPSKLLWVAVITAALGAMWLYGTPHMLWNYRYTGSYESKYYTSCDYVGRDSQTVSPSHGDCPFVMLLKPAGALHG</sequence>
<keyword evidence="1" id="KW-1133">Transmembrane helix</keyword>
<evidence type="ECO:0000313" key="3">
    <source>
        <dbReference type="Proteomes" id="UP000028981"/>
    </source>
</evidence>
<dbReference type="Proteomes" id="UP000028981">
    <property type="component" value="Unassembled WGS sequence"/>
</dbReference>
<dbReference type="EMBL" id="JQGC01000024">
    <property type="protein sequence ID" value="KFL29532.1"/>
    <property type="molecule type" value="Genomic_DNA"/>
</dbReference>
<reference evidence="2 3" key="1">
    <citation type="submission" date="2014-08" db="EMBL/GenBank/DDBJ databases">
        <authorList>
            <person name="Hassan Y.I."/>
            <person name="Lepp D."/>
            <person name="Zhou T."/>
        </authorList>
    </citation>
    <scope>NUCLEOTIDE SEQUENCE [LARGE SCALE GENOMIC DNA]</scope>
    <source>
        <strain evidence="2 3">IFO13584</strain>
    </source>
</reference>
<dbReference type="STRING" id="46914.JP75_20390"/>